<evidence type="ECO:0000256" key="6">
    <source>
        <dbReference type="ARBA" id="ARBA00022884"/>
    </source>
</evidence>
<reference evidence="10 11" key="1">
    <citation type="journal article" date="2018" name="Nat. Ecol. Evol.">
        <title>Pezizomycetes genomes reveal the molecular basis of ectomycorrhizal truffle lifestyle.</title>
        <authorList>
            <person name="Murat C."/>
            <person name="Payen T."/>
            <person name="Noel B."/>
            <person name="Kuo A."/>
            <person name="Morin E."/>
            <person name="Chen J."/>
            <person name="Kohler A."/>
            <person name="Krizsan K."/>
            <person name="Balestrini R."/>
            <person name="Da Silva C."/>
            <person name="Montanini B."/>
            <person name="Hainaut M."/>
            <person name="Levati E."/>
            <person name="Barry K.W."/>
            <person name="Belfiori B."/>
            <person name="Cichocki N."/>
            <person name="Clum A."/>
            <person name="Dockter R.B."/>
            <person name="Fauchery L."/>
            <person name="Guy J."/>
            <person name="Iotti M."/>
            <person name="Le Tacon F."/>
            <person name="Lindquist E.A."/>
            <person name="Lipzen A."/>
            <person name="Malagnac F."/>
            <person name="Mello A."/>
            <person name="Molinier V."/>
            <person name="Miyauchi S."/>
            <person name="Poulain J."/>
            <person name="Riccioni C."/>
            <person name="Rubini A."/>
            <person name="Sitrit Y."/>
            <person name="Splivallo R."/>
            <person name="Traeger S."/>
            <person name="Wang M."/>
            <person name="Zifcakova L."/>
            <person name="Wipf D."/>
            <person name="Zambonelli A."/>
            <person name="Paolocci F."/>
            <person name="Nowrousian M."/>
            <person name="Ottonello S."/>
            <person name="Baldrian P."/>
            <person name="Spatafora J.W."/>
            <person name="Henrissat B."/>
            <person name="Nagy L.G."/>
            <person name="Aury J.M."/>
            <person name="Wincker P."/>
            <person name="Grigoriev I.V."/>
            <person name="Bonfante P."/>
            <person name="Martin F.M."/>
        </authorList>
    </citation>
    <scope>NUCLEOTIDE SEQUENCE [LARGE SCALE GENOMIC DNA]</scope>
    <source>
        <strain evidence="10 11">CCBAS932</strain>
    </source>
</reference>
<feature type="compositionally biased region" description="Polar residues" evidence="8">
    <location>
        <begin position="27"/>
        <end position="41"/>
    </location>
</feature>
<dbReference type="SUPFAM" id="SSF101489">
    <property type="entry name" value="Eukaryotic initiation factor 4f subunit eIF4g, eIF4e-binding domain"/>
    <property type="match status" value="1"/>
</dbReference>
<feature type="compositionally biased region" description="Low complexity" evidence="8">
    <location>
        <begin position="13"/>
        <end position="25"/>
    </location>
</feature>
<feature type="compositionally biased region" description="Basic and acidic residues" evidence="8">
    <location>
        <begin position="1288"/>
        <end position="1298"/>
    </location>
</feature>
<keyword evidence="6" id="KW-0694">RNA-binding</keyword>
<feature type="region of interest" description="Disordered" evidence="8">
    <location>
        <begin position="841"/>
        <end position="994"/>
    </location>
</feature>
<feature type="compositionally biased region" description="Polar residues" evidence="8">
    <location>
        <begin position="542"/>
        <end position="554"/>
    </location>
</feature>
<dbReference type="Proteomes" id="UP000277580">
    <property type="component" value="Unassembled WGS sequence"/>
</dbReference>
<feature type="region of interest" description="Disordered" evidence="8">
    <location>
        <begin position="1288"/>
        <end position="1338"/>
    </location>
</feature>
<dbReference type="FunFam" id="1.25.40.180:FF:000020">
    <property type="entry name" value="Eukaryotic translation initiation factor subunit"/>
    <property type="match status" value="1"/>
</dbReference>
<dbReference type="PANTHER" id="PTHR23253">
    <property type="entry name" value="EUKARYOTIC TRANSLATION INITIATION FACTOR 4 GAMMA"/>
    <property type="match status" value="1"/>
</dbReference>
<feature type="region of interest" description="Disordered" evidence="8">
    <location>
        <begin position="1353"/>
        <end position="1457"/>
    </location>
</feature>
<keyword evidence="4" id="KW-0396">Initiation factor</keyword>
<dbReference type="STRING" id="1392247.A0A3N4L2I5"/>
<feature type="compositionally biased region" description="Low complexity" evidence="8">
    <location>
        <begin position="271"/>
        <end position="302"/>
    </location>
</feature>
<name>A0A3N4L2I5_9PEZI</name>
<dbReference type="PANTHER" id="PTHR23253:SF9">
    <property type="entry name" value="EUKARYOTIC TRANSLATION INITIATION FACTOR 4 GAMMA 2"/>
    <property type="match status" value="1"/>
</dbReference>
<feature type="compositionally biased region" description="Gly residues" evidence="8">
    <location>
        <begin position="261"/>
        <end position="270"/>
    </location>
</feature>
<organism evidence="10 11">
    <name type="scientific">Morchella conica CCBAS932</name>
    <dbReference type="NCBI Taxonomy" id="1392247"/>
    <lineage>
        <taxon>Eukaryota</taxon>
        <taxon>Fungi</taxon>
        <taxon>Dikarya</taxon>
        <taxon>Ascomycota</taxon>
        <taxon>Pezizomycotina</taxon>
        <taxon>Pezizomycetes</taxon>
        <taxon>Pezizales</taxon>
        <taxon>Morchellaceae</taxon>
        <taxon>Morchella</taxon>
    </lineage>
</organism>
<feature type="compositionally biased region" description="Polar residues" evidence="8">
    <location>
        <begin position="93"/>
        <end position="104"/>
    </location>
</feature>
<evidence type="ECO:0000259" key="9">
    <source>
        <dbReference type="SMART" id="SM00543"/>
    </source>
</evidence>
<proteinExistence type="inferred from homology"/>
<dbReference type="GO" id="GO:0010494">
    <property type="term" value="C:cytoplasmic stress granule"/>
    <property type="evidence" value="ECO:0007669"/>
    <property type="project" value="UniProtKB-ARBA"/>
</dbReference>
<feature type="region of interest" description="Disordered" evidence="8">
    <location>
        <begin position="1"/>
        <end position="66"/>
    </location>
</feature>
<dbReference type="Pfam" id="PF02854">
    <property type="entry name" value="MIF4G"/>
    <property type="match status" value="1"/>
</dbReference>
<dbReference type="EMBL" id="ML119107">
    <property type="protein sequence ID" value="RPB17044.1"/>
    <property type="molecule type" value="Genomic_DNA"/>
</dbReference>
<dbReference type="SUPFAM" id="SSF48371">
    <property type="entry name" value="ARM repeat"/>
    <property type="match status" value="1"/>
</dbReference>
<feature type="compositionally biased region" description="Polar residues" evidence="8">
    <location>
        <begin position="933"/>
        <end position="950"/>
    </location>
</feature>
<sequence>MTSITTSNVPTIPQSQPSSNSSVNPTHARTPSVSGQTSSIAAVQGSAPAQRTVVSYASAASASKKTSAPVIAASPAPHIPAGASAQNARPGPTASQAVNGKTVTNSGSPANGNNSSYPGQHNRKPSIASGAGGSIMPNSAAPRTGPPITFGAINDPTGTASGSAATASLTAPVASNQRINSPQSSPSPMVQPMASGGSAPQASGTGSRGLQFGDATNHNNRPMSMPPPAGPGGMNNNNIHPSHQRRESADTAPSHAHHGGRGGMQGGAGRGNRAYGPNNHHQPYQYNNNAGYGRGGYPANPNQSRGQPMHTQHNQPYQPGPATYNPHSPRLVNRSPAMSHVSPALSHVQPVGTAQLYPPQQQHYNMGPPQQQFGGLQASMHYDPNNQHPMYYFPQPHLTANYGAYGPMTQATSPRVGYAQPAVNPTAYYPQPMSRSGSTNMAHMDTQRPNSSMGQMSAPAIPAQQIAVPPSNAVAPSIPTPGSPYHPPRTAVKNKAIQIVNPNNGSIVKPAPSPVVVNSSPVIVSSPSPAPSRGVSRDSQHARNPSKSTKTNQEIQEEMRANVQKKLKEEEQKKKEEAAAAKKEAEEKARLEKEEEAERKLKEEEEEKARIEAEEKARIEAEEKARIEEEKARKEEAERIRKEEERIRKEEEAAAAEEARLAKEKAEEEARIAKERAEEEARIAKEKAEEEARIEAEKAQKLKEEEEAAAKAEAKAKAAAEAEAAEAAEAAEKEASTADASKATLDSESMPPPKGNEKRKVPHPLNLQIKTNEPAPPSAALTALKSARFIENIGSVNYPSGILSPNPALNPAASGKFKYEKDFLLQFQGVFTEKPSVDWDKTMRETVGEPETTRPSTARTPSSMGPRGSSRSGASVPPPMGAFGSFKPSLPANMLTSAQRFEQSRSNTLPPNPLAAAMGGGFSSRAGGLSLGRTASNSSLASQGITPQSPRSGNRSSRGSRKGATGAPMERSESRQGEKSSQPTIPLSDVKPLPVSENRWKPISIGAPKEAQVAPTPSEDVKLSPELVQRKVKAALNKMTPEKFDKIAGQILEITSQSKFETDGRTLRQVIQLTFEKATDEAAWSSMYAKFCKVMLESMDPNIKDENIRDKNGLIVVGGNLFRKYLLNRCQEEFERGWKINLPPKPEGVSDEAVMLSDEYYIAAAAKRRGLGLVQFIGELFKLGMLTERIMNECVRKLLDFEGLPEDETVESLCKLLKTIGFQLDASEKSKGMMDMYFTRIGRMSEDKELNSRMRFMLMDIIDLRRKNWETKEADKGPKTIQEVREDALKAQQEKEAASRANQRRPGGGGGGGRGGDGRSFSGYGNQMHPPDQSRGGQVNAEDLKKLKSRQVSSGLNSFGPGGMLGSRSSSSGGSRRGTGFGAGPTRMDESNSRTANPPAKASTSHANPFSALQDGGSAHHESNEHNDATSPPASSPPTAASAFGRSRSPLPTAESK</sequence>
<feature type="compositionally biased region" description="Polar residues" evidence="8">
    <location>
        <begin position="1"/>
        <end position="12"/>
    </location>
</feature>
<feature type="compositionally biased region" description="Low complexity" evidence="8">
    <location>
        <begin position="1429"/>
        <end position="1443"/>
    </location>
</feature>
<feature type="compositionally biased region" description="Low complexity" evidence="8">
    <location>
        <begin position="105"/>
        <end position="119"/>
    </location>
</feature>
<dbReference type="InParanoid" id="A0A3N4L2I5"/>
<protein>
    <recommendedName>
        <fullName evidence="9">MIF4G domain-containing protein</fullName>
    </recommendedName>
</protein>
<feature type="compositionally biased region" description="Low complexity" evidence="8">
    <location>
        <begin position="849"/>
        <end position="875"/>
    </location>
</feature>
<keyword evidence="5" id="KW-0597">Phosphoprotein</keyword>
<dbReference type="Pfam" id="PF12152">
    <property type="entry name" value="eIF_4G1"/>
    <property type="match status" value="1"/>
</dbReference>
<dbReference type="InterPro" id="IPR022745">
    <property type="entry name" value="eIF4G1_eIF4E-bd"/>
</dbReference>
<dbReference type="InterPro" id="IPR016024">
    <property type="entry name" value="ARM-type_fold"/>
</dbReference>
<accession>A0A3N4L2I5</accession>
<feature type="compositionally biased region" description="Polar residues" evidence="8">
    <location>
        <begin position="894"/>
        <end position="909"/>
    </location>
</feature>
<feature type="compositionally biased region" description="Low complexity" evidence="8">
    <location>
        <begin position="157"/>
        <end position="171"/>
    </location>
</feature>
<dbReference type="OrthoDB" id="514777at2759"/>
<feature type="domain" description="MIF4G" evidence="9">
    <location>
        <begin position="1029"/>
        <end position="1268"/>
    </location>
</feature>
<feature type="compositionally biased region" description="Low complexity" evidence="8">
    <location>
        <begin position="181"/>
        <end position="193"/>
    </location>
</feature>
<keyword evidence="3" id="KW-0963">Cytoplasm</keyword>
<evidence type="ECO:0000256" key="1">
    <source>
        <dbReference type="ARBA" id="ARBA00004496"/>
    </source>
</evidence>
<feature type="compositionally biased region" description="Low complexity" evidence="8">
    <location>
        <begin position="52"/>
        <end position="66"/>
    </location>
</feature>
<keyword evidence="11" id="KW-1185">Reference proteome</keyword>
<dbReference type="Gene3D" id="1.25.40.180">
    <property type="match status" value="1"/>
</dbReference>
<evidence type="ECO:0000256" key="2">
    <source>
        <dbReference type="ARBA" id="ARBA00005775"/>
    </source>
</evidence>
<evidence type="ECO:0000313" key="11">
    <source>
        <dbReference type="Proteomes" id="UP000277580"/>
    </source>
</evidence>
<feature type="region of interest" description="Disordered" evidence="8">
    <location>
        <begin position="520"/>
        <end position="778"/>
    </location>
</feature>
<feature type="region of interest" description="Disordered" evidence="8">
    <location>
        <begin position="78"/>
        <end position="339"/>
    </location>
</feature>
<feature type="compositionally biased region" description="Basic and acidic residues" evidence="8">
    <location>
        <begin position="1418"/>
        <end position="1428"/>
    </location>
</feature>
<feature type="compositionally biased region" description="Polar residues" evidence="8">
    <location>
        <begin position="303"/>
        <end position="317"/>
    </location>
</feature>
<comment type="subcellular location">
    <subcellularLocation>
        <location evidence="1">Cytoplasm</location>
    </subcellularLocation>
</comment>
<feature type="compositionally biased region" description="Gly residues" evidence="8">
    <location>
        <begin position="1306"/>
        <end position="1315"/>
    </location>
</feature>
<evidence type="ECO:0000256" key="4">
    <source>
        <dbReference type="ARBA" id="ARBA00022540"/>
    </source>
</evidence>
<dbReference type="InterPro" id="IPR003890">
    <property type="entry name" value="MIF4G-like_typ-3"/>
</dbReference>
<dbReference type="GO" id="GO:0003729">
    <property type="term" value="F:mRNA binding"/>
    <property type="evidence" value="ECO:0007669"/>
    <property type="project" value="TreeGrafter"/>
</dbReference>
<dbReference type="GO" id="GO:0003743">
    <property type="term" value="F:translation initiation factor activity"/>
    <property type="evidence" value="ECO:0007669"/>
    <property type="project" value="UniProtKB-KW"/>
</dbReference>
<dbReference type="GO" id="GO:0016281">
    <property type="term" value="C:eukaryotic translation initiation factor 4F complex"/>
    <property type="evidence" value="ECO:0007669"/>
    <property type="project" value="TreeGrafter"/>
</dbReference>
<dbReference type="InterPro" id="IPR036211">
    <property type="entry name" value="eIF4G_eIF4E-bd_sf"/>
</dbReference>
<evidence type="ECO:0000256" key="8">
    <source>
        <dbReference type="SAM" id="MobiDB-lite"/>
    </source>
</evidence>
<evidence type="ECO:0000313" key="10">
    <source>
        <dbReference type="EMBL" id="RPB17044.1"/>
    </source>
</evidence>
<evidence type="ECO:0000256" key="7">
    <source>
        <dbReference type="ARBA" id="ARBA00022917"/>
    </source>
</evidence>
<feature type="compositionally biased region" description="Basic and acidic residues" evidence="8">
    <location>
        <begin position="566"/>
        <end position="720"/>
    </location>
</feature>
<dbReference type="SMART" id="SM00543">
    <property type="entry name" value="MIF4G"/>
    <property type="match status" value="1"/>
</dbReference>
<evidence type="ECO:0000256" key="3">
    <source>
        <dbReference type="ARBA" id="ARBA00022490"/>
    </source>
</evidence>
<evidence type="ECO:0000256" key="5">
    <source>
        <dbReference type="ARBA" id="ARBA00022553"/>
    </source>
</evidence>
<dbReference type="Gene3D" id="1.20.970.30">
    <property type="entry name" value="eIF4G, eIF4E-binding domain"/>
    <property type="match status" value="1"/>
</dbReference>
<keyword evidence="7" id="KW-0648">Protein biosynthesis</keyword>
<gene>
    <name evidence="10" type="ORF">P167DRAFT_541775</name>
</gene>
<dbReference type="FunFam" id="1.20.970.30:FF:000001">
    <property type="entry name" value="Eukaryotic translation initiation factor subunit eIF-4F, putative"/>
    <property type="match status" value="1"/>
</dbReference>
<comment type="similarity">
    <text evidence="2">Belongs to the eukaryotic initiation factor 4G family.</text>
</comment>